<evidence type="ECO:0000313" key="2">
    <source>
        <dbReference type="EMBL" id="CBI29833.3"/>
    </source>
</evidence>
<name>D7THV7_VITVI</name>
<keyword evidence="3" id="KW-1185">Reference proteome</keyword>
<feature type="transmembrane region" description="Helical" evidence="1">
    <location>
        <begin position="70"/>
        <end position="90"/>
    </location>
</feature>
<protein>
    <submittedName>
        <fullName evidence="2">Uncharacterized protein</fullName>
    </submittedName>
</protein>
<keyword evidence="1" id="KW-0472">Membrane</keyword>
<organism evidence="2 3">
    <name type="scientific">Vitis vinifera</name>
    <name type="common">Grape</name>
    <dbReference type="NCBI Taxonomy" id="29760"/>
    <lineage>
        <taxon>Eukaryota</taxon>
        <taxon>Viridiplantae</taxon>
        <taxon>Streptophyta</taxon>
        <taxon>Embryophyta</taxon>
        <taxon>Tracheophyta</taxon>
        <taxon>Spermatophyta</taxon>
        <taxon>Magnoliopsida</taxon>
        <taxon>eudicotyledons</taxon>
        <taxon>Gunneridae</taxon>
        <taxon>Pentapetalae</taxon>
        <taxon>rosids</taxon>
        <taxon>Vitales</taxon>
        <taxon>Vitaceae</taxon>
        <taxon>Viteae</taxon>
        <taxon>Vitis</taxon>
    </lineage>
</organism>
<reference evidence="3" key="1">
    <citation type="journal article" date="2007" name="Nature">
        <title>The grapevine genome sequence suggests ancestral hexaploidization in major angiosperm phyla.</title>
        <authorList>
            <consortium name="The French-Italian Public Consortium for Grapevine Genome Characterization."/>
            <person name="Jaillon O."/>
            <person name="Aury J.-M."/>
            <person name="Noel B."/>
            <person name="Policriti A."/>
            <person name="Clepet C."/>
            <person name="Casagrande A."/>
            <person name="Choisne N."/>
            <person name="Aubourg S."/>
            <person name="Vitulo N."/>
            <person name="Jubin C."/>
            <person name="Vezzi A."/>
            <person name="Legeai F."/>
            <person name="Hugueney P."/>
            <person name="Dasilva C."/>
            <person name="Horner D."/>
            <person name="Mica E."/>
            <person name="Jublot D."/>
            <person name="Poulain J."/>
            <person name="Bruyere C."/>
            <person name="Billault A."/>
            <person name="Segurens B."/>
            <person name="Gouyvenoux M."/>
            <person name="Ugarte E."/>
            <person name="Cattonaro F."/>
            <person name="Anthouard V."/>
            <person name="Vico V."/>
            <person name="Del Fabbro C."/>
            <person name="Alaux M."/>
            <person name="Di Gaspero G."/>
            <person name="Dumas V."/>
            <person name="Felice N."/>
            <person name="Paillard S."/>
            <person name="Juman I."/>
            <person name="Moroldo M."/>
            <person name="Scalabrin S."/>
            <person name="Canaguier A."/>
            <person name="Le Clainche I."/>
            <person name="Malacrida G."/>
            <person name="Durand E."/>
            <person name="Pesole G."/>
            <person name="Laucou V."/>
            <person name="Chatelet P."/>
            <person name="Merdinoglu D."/>
            <person name="Delledonne M."/>
            <person name="Pezzotti M."/>
            <person name="Lecharny A."/>
            <person name="Scarpelli C."/>
            <person name="Artiguenave F."/>
            <person name="Pe M.E."/>
            <person name="Valle G."/>
            <person name="Morgante M."/>
            <person name="Caboche M."/>
            <person name="Adam-Blondon A.-F."/>
            <person name="Weissenbach J."/>
            <person name="Quetier F."/>
            <person name="Wincker P."/>
        </authorList>
    </citation>
    <scope>NUCLEOTIDE SEQUENCE [LARGE SCALE GENOMIC DNA]</scope>
    <source>
        <strain evidence="3">cv. Pinot noir / PN40024</strain>
    </source>
</reference>
<dbReference type="Proteomes" id="UP000009183">
    <property type="component" value="Chromosome 8"/>
</dbReference>
<dbReference type="HOGENOM" id="CLU_1484540_0_0_1"/>
<proteinExistence type="predicted"/>
<evidence type="ECO:0000313" key="3">
    <source>
        <dbReference type="Proteomes" id="UP000009183"/>
    </source>
</evidence>
<feature type="transmembrane region" description="Helical" evidence="1">
    <location>
        <begin position="44"/>
        <end position="64"/>
    </location>
</feature>
<keyword evidence="1" id="KW-0812">Transmembrane</keyword>
<keyword evidence="1" id="KW-1133">Transmembrane helix</keyword>
<sequence>MSQFLCQIASMMLIEWSYVNNEVMYVAWQLFYQLKSLGHRMGEITFILKLLYYLWFLLFSISKYGFRNLIFWISFNLFFGNVLISINVGLTRCYKYTLMIISKYHLVFPQLEEVSDVVNWKRFPLLYIQNAINKNTVEWVSWVYLTILLIFGKQGFHFPSSYVVCVLVKSINNFTFIVDDFL</sequence>
<accession>D7THV7</accession>
<dbReference type="EMBL" id="FN595991">
    <property type="protein sequence ID" value="CBI29833.3"/>
    <property type="molecule type" value="Genomic_DNA"/>
</dbReference>
<dbReference type="InParanoid" id="D7THV7"/>
<dbReference type="PaxDb" id="29760-VIT_08s0007g08610.t01"/>
<gene>
    <name evidence="2" type="ordered locus">VIT_08s0007g08610</name>
</gene>
<evidence type="ECO:0000256" key="1">
    <source>
        <dbReference type="SAM" id="Phobius"/>
    </source>
</evidence>
<dbReference type="AlphaFoldDB" id="D7THV7"/>